<comment type="similarity">
    <text evidence="6 9">Belongs to the steroid 5-alpha reductase family. Polyprenal reductase subfamily.</text>
</comment>
<evidence type="ECO:0000256" key="3">
    <source>
        <dbReference type="ARBA" id="ARBA00022692"/>
    </source>
</evidence>
<dbReference type="GO" id="GO:0003865">
    <property type="term" value="F:3-oxo-5-alpha-steroid 4-dehydrogenase activity"/>
    <property type="evidence" value="ECO:0007669"/>
    <property type="project" value="TreeGrafter"/>
</dbReference>
<dbReference type="GO" id="GO:0005789">
    <property type="term" value="C:endoplasmic reticulum membrane"/>
    <property type="evidence" value="ECO:0007669"/>
    <property type="project" value="UniProtKB-SubCell"/>
</dbReference>
<evidence type="ECO:0000313" key="11">
    <source>
        <dbReference type="EMBL" id="KAG8230468.1"/>
    </source>
</evidence>
<sequence length="313" mass="35851">MVKMSLKETHIIQQFLEYDISLVKLIFGVLTVGVFVVGFLINVAEKYLPSQLVNTYKYGKLVDKNAQGALFTLPKRWFWHFYLFGAAWSSIVLWVYFNLYVFGVGPPTWFAGLLNITASRERNTSGTAIASFLGLSIIFIHCCIRLLEVCCISVYSPSRINIAHYGAGMFHYFGAVIAIAAESPSYSDTFSWNELTFADCICIFLFCAASYQQLKTSYILASLRKNRKGVTFTYRHMVPRGGLFEILSSPHITAEIVIYAALTIILKSNMTWWFVFVWVLVNQGEVALLNHWWYKQRFPNYPRIRKAVIPFLL</sequence>
<gene>
    <name evidence="11" type="ORF">J437_LFUL009957</name>
</gene>
<dbReference type="EMBL" id="KZ308489">
    <property type="protein sequence ID" value="KAG8230468.1"/>
    <property type="molecule type" value="Genomic_DNA"/>
</dbReference>
<reference evidence="11" key="1">
    <citation type="submission" date="2013-04" db="EMBL/GenBank/DDBJ databases">
        <authorList>
            <person name="Qu J."/>
            <person name="Murali S.C."/>
            <person name="Bandaranaike D."/>
            <person name="Bellair M."/>
            <person name="Blankenburg K."/>
            <person name="Chao H."/>
            <person name="Dinh H."/>
            <person name="Doddapaneni H."/>
            <person name="Downs B."/>
            <person name="Dugan-Rocha S."/>
            <person name="Elkadiri S."/>
            <person name="Gnanaolivu R.D."/>
            <person name="Hernandez B."/>
            <person name="Javaid M."/>
            <person name="Jayaseelan J.C."/>
            <person name="Lee S."/>
            <person name="Li M."/>
            <person name="Ming W."/>
            <person name="Munidasa M."/>
            <person name="Muniz J."/>
            <person name="Nguyen L."/>
            <person name="Ongeri F."/>
            <person name="Osuji N."/>
            <person name="Pu L.-L."/>
            <person name="Puazo M."/>
            <person name="Qu C."/>
            <person name="Quiroz J."/>
            <person name="Raj R."/>
            <person name="Weissenberger G."/>
            <person name="Xin Y."/>
            <person name="Zou X."/>
            <person name="Han Y."/>
            <person name="Richards S."/>
            <person name="Worley K."/>
            <person name="Muzny D."/>
            <person name="Gibbs R."/>
        </authorList>
    </citation>
    <scope>NUCLEOTIDE SEQUENCE</scope>
    <source>
        <strain evidence="11">Sampled in the wild</strain>
    </source>
</reference>
<feature type="transmembrane region" description="Helical" evidence="9">
    <location>
        <begin position="272"/>
        <end position="294"/>
    </location>
</feature>
<feature type="domain" description="3-oxo-5-alpha-steroid 4-dehydrogenase C-terminal" evidence="10">
    <location>
        <begin position="198"/>
        <end position="313"/>
    </location>
</feature>
<dbReference type="AlphaFoldDB" id="A0A8K0K9S8"/>
<dbReference type="InterPro" id="IPR001104">
    <property type="entry name" value="3-oxo-5_a-steroid_4-DH_C"/>
</dbReference>
<comment type="pathway">
    <text evidence="9">Protein modification; protein glycosylation.</text>
</comment>
<comment type="subcellular location">
    <subcellularLocation>
        <location evidence="1">Endomembrane system</location>
        <topology evidence="1">Multi-pass membrane protein</topology>
    </subcellularLocation>
    <subcellularLocation>
        <location evidence="9">Endoplasmic reticulum membrane</location>
    </subcellularLocation>
</comment>
<dbReference type="GO" id="GO:0016095">
    <property type="term" value="P:polyprenol catabolic process"/>
    <property type="evidence" value="ECO:0007669"/>
    <property type="project" value="UniProtKB-UniRule"/>
</dbReference>
<comment type="catalytic activity">
    <reaction evidence="8 9">
        <text>a di-trans,poly-cis-dolichal + NADP(+) = a di-trans,poly-cis-polyprenal + NADPH + H(+)</text>
        <dbReference type="Rhea" id="RHEA:80727"/>
        <dbReference type="Rhea" id="RHEA-COMP:19536"/>
        <dbReference type="Rhea" id="RHEA-COMP:19537"/>
        <dbReference type="ChEBI" id="CHEBI:15378"/>
        <dbReference type="ChEBI" id="CHEBI:57783"/>
        <dbReference type="ChEBI" id="CHEBI:58349"/>
        <dbReference type="ChEBI" id="CHEBI:231623"/>
        <dbReference type="ChEBI" id="CHEBI:231637"/>
        <dbReference type="EC" id="1.3.1.94"/>
    </reaction>
    <physiologicalReaction direction="right-to-left" evidence="8 9">
        <dbReference type="Rhea" id="RHEA:80729"/>
    </physiologicalReaction>
</comment>
<evidence type="ECO:0000256" key="7">
    <source>
        <dbReference type="ARBA" id="ARBA00047186"/>
    </source>
</evidence>
<evidence type="ECO:0000313" key="12">
    <source>
        <dbReference type="Proteomes" id="UP000792457"/>
    </source>
</evidence>
<reference evidence="11" key="2">
    <citation type="submission" date="2017-10" db="EMBL/GenBank/DDBJ databases">
        <title>Ladona fulva Genome sequencing and assembly.</title>
        <authorList>
            <person name="Murali S."/>
            <person name="Richards S."/>
            <person name="Bandaranaike D."/>
            <person name="Bellair M."/>
            <person name="Blankenburg K."/>
            <person name="Chao H."/>
            <person name="Dinh H."/>
            <person name="Doddapaneni H."/>
            <person name="Dugan-Rocha S."/>
            <person name="Elkadiri S."/>
            <person name="Gnanaolivu R."/>
            <person name="Hernandez B."/>
            <person name="Skinner E."/>
            <person name="Javaid M."/>
            <person name="Lee S."/>
            <person name="Li M."/>
            <person name="Ming W."/>
            <person name="Munidasa M."/>
            <person name="Muniz J."/>
            <person name="Nguyen L."/>
            <person name="Hughes D."/>
            <person name="Osuji N."/>
            <person name="Pu L.-L."/>
            <person name="Puazo M."/>
            <person name="Qu C."/>
            <person name="Quiroz J."/>
            <person name="Raj R."/>
            <person name="Weissenberger G."/>
            <person name="Xin Y."/>
            <person name="Zou X."/>
            <person name="Han Y."/>
            <person name="Worley K."/>
            <person name="Muzny D."/>
            <person name="Gibbs R."/>
        </authorList>
    </citation>
    <scope>NUCLEOTIDE SEQUENCE</scope>
    <source>
        <strain evidence="11">Sampled in the wild</strain>
    </source>
</reference>
<evidence type="ECO:0000256" key="6">
    <source>
        <dbReference type="ARBA" id="ARBA00046320"/>
    </source>
</evidence>
<dbReference type="PANTHER" id="PTHR14624">
    <property type="entry name" value="DFG10 PROTEIN"/>
    <property type="match status" value="1"/>
</dbReference>
<keyword evidence="4 9" id="KW-1133">Transmembrane helix</keyword>
<dbReference type="EC" id="1.3.1.94" evidence="2 9"/>
<organism evidence="11 12">
    <name type="scientific">Ladona fulva</name>
    <name type="common">Scarce chaser dragonfly</name>
    <name type="synonym">Libellula fulva</name>
    <dbReference type="NCBI Taxonomy" id="123851"/>
    <lineage>
        <taxon>Eukaryota</taxon>
        <taxon>Metazoa</taxon>
        <taxon>Ecdysozoa</taxon>
        <taxon>Arthropoda</taxon>
        <taxon>Hexapoda</taxon>
        <taxon>Insecta</taxon>
        <taxon>Pterygota</taxon>
        <taxon>Palaeoptera</taxon>
        <taxon>Odonata</taxon>
        <taxon>Epiprocta</taxon>
        <taxon>Anisoptera</taxon>
        <taxon>Libelluloidea</taxon>
        <taxon>Libellulidae</taxon>
        <taxon>Ladona</taxon>
    </lineage>
</organism>
<dbReference type="GO" id="GO:0006488">
    <property type="term" value="P:dolichol-linked oligosaccharide biosynthetic process"/>
    <property type="evidence" value="ECO:0007669"/>
    <property type="project" value="UniProtKB-UniRule"/>
</dbReference>
<dbReference type="GO" id="GO:0160198">
    <property type="term" value="F:polyprenal reductase activity"/>
    <property type="evidence" value="ECO:0007669"/>
    <property type="project" value="UniProtKB-EC"/>
</dbReference>
<evidence type="ECO:0000256" key="2">
    <source>
        <dbReference type="ARBA" id="ARBA00012522"/>
    </source>
</evidence>
<dbReference type="UniPathway" id="UPA00378"/>
<evidence type="ECO:0000256" key="8">
    <source>
        <dbReference type="ARBA" id="ARBA00049427"/>
    </source>
</evidence>
<keyword evidence="12" id="KW-1185">Reference proteome</keyword>
<evidence type="ECO:0000256" key="4">
    <source>
        <dbReference type="ARBA" id="ARBA00022989"/>
    </source>
</evidence>
<name>A0A8K0K9S8_LADFU</name>
<evidence type="ECO:0000259" key="10">
    <source>
        <dbReference type="Pfam" id="PF02544"/>
    </source>
</evidence>
<comment type="caution">
    <text evidence="11">The sequence shown here is derived from an EMBL/GenBank/DDBJ whole genome shotgun (WGS) entry which is preliminary data.</text>
</comment>
<dbReference type="Proteomes" id="UP000792457">
    <property type="component" value="Unassembled WGS sequence"/>
</dbReference>
<dbReference type="Pfam" id="PF02544">
    <property type="entry name" value="Steroid_dh"/>
    <property type="match status" value="1"/>
</dbReference>
<feature type="transmembrane region" description="Helical" evidence="9">
    <location>
        <begin position="77"/>
        <end position="97"/>
    </location>
</feature>
<accession>A0A8K0K9S8</accession>
<keyword evidence="9" id="KW-0560">Oxidoreductase</keyword>
<dbReference type="PANTHER" id="PTHR14624:SF0">
    <property type="entry name" value="POLYPRENOL REDUCTASE"/>
    <property type="match status" value="1"/>
</dbReference>
<keyword evidence="9" id="KW-0521">NADP</keyword>
<feature type="transmembrane region" description="Helical" evidence="9">
    <location>
        <begin position="20"/>
        <end position="41"/>
    </location>
</feature>
<feature type="transmembrane region" description="Helical" evidence="9">
    <location>
        <begin position="129"/>
        <end position="155"/>
    </location>
</feature>
<evidence type="ECO:0000256" key="9">
    <source>
        <dbReference type="RuleBase" id="RU367081"/>
    </source>
</evidence>
<proteinExistence type="inferred from homology"/>
<keyword evidence="3 9" id="KW-0812">Transmembrane</keyword>
<comment type="function">
    <text evidence="9">Plays a key role in early steps of protein N-linked glycosylation by being involved in the conversion of polyprenol into dolichol. Acts as a polyprenal reductase that mediates the reduction of polyprenal into dolichal in a NADP-dependent mechanism. Dolichols are required for the synthesis of dolichol-linked monosaccharides and the oligosaccharide precursor used for N-glycosylation.</text>
</comment>
<dbReference type="InterPro" id="IPR039698">
    <property type="entry name" value="Dfg10/SRD5A3"/>
</dbReference>
<feature type="transmembrane region" description="Helical" evidence="9">
    <location>
        <begin position="162"/>
        <end position="181"/>
    </location>
</feature>
<keyword evidence="9" id="KW-0256">Endoplasmic reticulum</keyword>
<dbReference type="GO" id="GO:0102389">
    <property type="term" value="F:polyprenol reductase activity"/>
    <property type="evidence" value="ECO:0007669"/>
    <property type="project" value="UniProtKB-UniRule"/>
</dbReference>
<protein>
    <recommendedName>
        <fullName evidence="7 9">Polyprenal reductase</fullName>
        <ecNumber evidence="2 9">1.3.1.94</ecNumber>
    </recommendedName>
</protein>
<feature type="transmembrane region" description="Helical" evidence="9">
    <location>
        <begin position="196"/>
        <end position="221"/>
    </location>
</feature>
<keyword evidence="5 9" id="KW-0472">Membrane</keyword>
<dbReference type="OrthoDB" id="5788137at2759"/>
<evidence type="ECO:0000256" key="1">
    <source>
        <dbReference type="ARBA" id="ARBA00004127"/>
    </source>
</evidence>
<evidence type="ECO:0000256" key="5">
    <source>
        <dbReference type="ARBA" id="ARBA00023136"/>
    </source>
</evidence>
<feature type="transmembrane region" description="Helical" evidence="9">
    <location>
        <begin position="242"/>
        <end position="266"/>
    </location>
</feature>
<dbReference type="PROSITE" id="PS50244">
    <property type="entry name" value="S5A_REDUCTASE"/>
    <property type="match status" value="1"/>
</dbReference>